<dbReference type="KEGG" id="psco:LY89DRAFT_770828"/>
<dbReference type="OrthoDB" id="3557913at2759"/>
<dbReference type="RefSeq" id="XP_018075798.1">
    <property type="nucleotide sequence ID" value="XM_018221869.1"/>
</dbReference>
<feature type="chain" id="PRO_5008268418" evidence="2">
    <location>
        <begin position="21"/>
        <end position="818"/>
    </location>
</feature>
<keyword evidence="2" id="KW-0732">Signal</keyword>
<reference evidence="3 4" key="1">
    <citation type="submission" date="2015-10" db="EMBL/GenBank/DDBJ databases">
        <title>Full genome of DAOMC 229536 Phialocephala scopiformis, a fungal endophyte of spruce producing the potent anti-insectan compound rugulosin.</title>
        <authorList>
            <consortium name="DOE Joint Genome Institute"/>
            <person name="Walker A.K."/>
            <person name="Frasz S.L."/>
            <person name="Seifert K.A."/>
            <person name="Miller J.D."/>
            <person name="Mondo S.J."/>
            <person name="Labutti K."/>
            <person name="Lipzen A."/>
            <person name="Dockter R."/>
            <person name="Kennedy M."/>
            <person name="Grigoriev I.V."/>
            <person name="Spatafora J.W."/>
        </authorList>
    </citation>
    <scope>NUCLEOTIDE SEQUENCE [LARGE SCALE GENOMIC DNA]</scope>
    <source>
        <strain evidence="3 4">CBS 120377</strain>
    </source>
</reference>
<feature type="signal peptide" evidence="2">
    <location>
        <begin position="1"/>
        <end position="20"/>
    </location>
</feature>
<sequence length="818" mass="91501">MARWKYGLALGLHLLSTSFAKPVAFEDGDTGSLPQGYIPNFVASANENTGDNPLKFTPESQDAIESFPSPAAVSGVESPIPESPLDSSPTSSPQTAPGTDDFLTPEARHNSELQASAPSTVDSTSELQNDHSPPHAALKARDGTFNTSTNLTTIDWNTVIPPFLQITNSSEELNDIPDVDAFEFTAENVRKSGVDTWYAAFTMHYQTDPRWKEDEESKFFARLFHKDADFQCDQTVTWCMSVPSRNDIIKLWPGRENRRLAQRVYFHTRRMSMMHNRRRAELEAFAVAESYFLGHAHDMIKTFTKQVSQDMIAMCGAFHKLLDLGIQVAAAMAGGAASSLSTALTAEGSLLECFASVNLISGKTFDNTGPKMVDGVLKKTMRDSSLDAAKFDYFGILQNEFKSIATTLATDATRKTSPLTAGNSSSSADNESSHLDPGMGTDPLCSYLGGDQKDLNGRNAHAMNEIISDFFQKDRQQIQNLDARMSRGWIPQPGMPSAMAIDFAMHDWFHEAPTNSTGSHSTENLSTAVSQEEQLTHRLMKHFIGTIMSEDNTYMTCMHVKDAQQQCNEVPRKGKPSWWNSYRKSQICPEPEADPTLSAQRADGFIPLIIRITSESFIKDLLHEAWAFYKKFKNNVGKVDWASGDLSGPTFHLPTCVSDHLHLHDMNPLWKSYLSKDPSYLQFPLICGDWRAIESVNFMKEMNLAPGSKIHAAVEGISGTKHPNQLFVDIIPRLIAERNMSATIWVKPSHKKQCDNWFKGRRKADEKAKKEEEKAEQKALEEEEKALEEDIKRVMAEEERIEAEEKKWREAEEEAQKL</sequence>
<feature type="region of interest" description="Disordered" evidence="1">
    <location>
        <begin position="415"/>
        <end position="441"/>
    </location>
</feature>
<dbReference type="InParanoid" id="A0A194XMR1"/>
<evidence type="ECO:0000256" key="2">
    <source>
        <dbReference type="SAM" id="SignalP"/>
    </source>
</evidence>
<feature type="compositionally biased region" description="Polar residues" evidence="1">
    <location>
        <begin position="85"/>
        <end position="97"/>
    </location>
</feature>
<protein>
    <submittedName>
        <fullName evidence="3">Uncharacterized protein</fullName>
    </submittedName>
</protein>
<accession>A0A194XMR1</accession>
<evidence type="ECO:0000313" key="4">
    <source>
        <dbReference type="Proteomes" id="UP000070700"/>
    </source>
</evidence>
<dbReference type="GeneID" id="28831595"/>
<name>A0A194XMR1_MOLSC</name>
<feature type="compositionally biased region" description="Basic and acidic residues" evidence="1">
    <location>
        <begin position="763"/>
        <end position="780"/>
    </location>
</feature>
<keyword evidence="4" id="KW-1185">Reference proteome</keyword>
<gene>
    <name evidence="3" type="ORF">LY89DRAFT_770828</name>
</gene>
<feature type="region of interest" description="Disordered" evidence="1">
    <location>
        <begin position="762"/>
        <end position="785"/>
    </location>
</feature>
<dbReference type="AlphaFoldDB" id="A0A194XMR1"/>
<organism evidence="3 4">
    <name type="scientific">Mollisia scopiformis</name>
    <name type="common">Conifer needle endophyte fungus</name>
    <name type="synonym">Phialocephala scopiformis</name>
    <dbReference type="NCBI Taxonomy" id="149040"/>
    <lineage>
        <taxon>Eukaryota</taxon>
        <taxon>Fungi</taxon>
        <taxon>Dikarya</taxon>
        <taxon>Ascomycota</taxon>
        <taxon>Pezizomycotina</taxon>
        <taxon>Leotiomycetes</taxon>
        <taxon>Helotiales</taxon>
        <taxon>Mollisiaceae</taxon>
        <taxon>Mollisia</taxon>
    </lineage>
</organism>
<proteinExistence type="predicted"/>
<evidence type="ECO:0000313" key="3">
    <source>
        <dbReference type="EMBL" id="KUJ21443.1"/>
    </source>
</evidence>
<evidence type="ECO:0000256" key="1">
    <source>
        <dbReference type="SAM" id="MobiDB-lite"/>
    </source>
</evidence>
<dbReference type="EMBL" id="KQ947408">
    <property type="protein sequence ID" value="KUJ21443.1"/>
    <property type="molecule type" value="Genomic_DNA"/>
</dbReference>
<feature type="compositionally biased region" description="Polar residues" evidence="1">
    <location>
        <begin position="112"/>
        <end position="127"/>
    </location>
</feature>
<dbReference type="Proteomes" id="UP000070700">
    <property type="component" value="Unassembled WGS sequence"/>
</dbReference>
<feature type="region of interest" description="Disordered" evidence="1">
    <location>
        <begin position="68"/>
        <end position="144"/>
    </location>
</feature>